<dbReference type="Gene3D" id="2.60.40.420">
    <property type="entry name" value="Cupredoxins - blue copper proteins"/>
    <property type="match status" value="2"/>
</dbReference>
<evidence type="ECO:0008006" key="4">
    <source>
        <dbReference type="Google" id="ProtNLM"/>
    </source>
</evidence>
<dbReference type="EMBL" id="KN837347">
    <property type="protein sequence ID" value="KIJ27107.1"/>
    <property type="molecule type" value="Genomic_DNA"/>
</dbReference>
<gene>
    <name evidence="2" type="ORF">M422DRAFT_191414</name>
</gene>
<dbReference type="SUPFAM" id="SSF49503">
    <property type="entry name" value="Cupredoxins"/>
    <property type="match status" value="2"/>
</dbReference>
<reference evidence="2 3" key="1">
    <citation type="submission" date="2014-06" db="EMBL/GenBank/DDBJ databases">
        <title>Evolutionary Origins and Diversification of the Mycorrhizal Mutualists.</title>
        <authorList>
            <consortium name="DOE Joint Genome Institute"/>
            <consortium name="Mycorrhizal Genomics Consortium"/>
            <person name="Kohler A."/>
            <person name="Kuo A."/>
            <person name="Nagy L.G."/>
            <person name="Floudas D."/>
            <person name="Copeland A."/>
            <person name="Barry K.W."/>
            <person name="Cichocki N."/>
            <person name="Veneault-Fourrey C."/>
            <person name="LaButti K."/>
            <person name="Lindquist E.A."/>
            <person name="Lipzen A."/>
            <person name="Lundell T."/>
            <person name="Morin E."/>
            <person name="Murat C."/>
            <person name="Riley R."/>
            <person name="Ohm R."/>
            <person name="Sun H."/>
            <person name="Tunlid A."/>
            <person name="Henrissat B."/>
            <person name="Grigoriev I.V."/>
            <person name="Hibbett D.S."/>
            <person name="Martin F."/>
        </authorList>
    </citation>
    <scope>NUCLEOTIDE SEQUENCE [LARGE SCALE GENOMIC DNA]</scope>
    <source>
        <strain evidence="2 3">SS14</strain>
    </source>
</reference>
<keyword evidence="1" id="KW-0732">Signal</keyword>
<dbReference type="Proteomes" id="UP000054279">
    <property type="component" value="Unassembled WGS sequence"/>
</dbReference>
<dbReference type="OrthoDB" id="1921208at2759"/>
<dbReference type="AlphaFoldDB" id="A0A0C9UDA5"/>
<name>A0A0C9UDA5_SPHS4</name>
<feature type="signal peptide" evidence="1">
    <location>
        <begin position="1"/>
        <end position="22"/>
    </location>
</feature>
<dbReference type="HOGENOM" id="CLU_060348_0_0_1"/>
<evidence type="ECO:0000313" key="2">
    <source>
        <dbReference type="EMBL" id="KIJ27107.1"/>
    </source>
</evidence>
<proteinExistence type="predicted"/>
<evidence type="ECO:0000256" key="1">
    <source>
        <dbReference type="SAM" id="SignalP"/>
    </source>
</evidence>
<dbReference type="InterPro" id="IPR008972">
    <property type="entry name" value="Cupredoxin"/>
</dbReference>
<organism evidence="2 3">
    <name type="scientific">Sphaerobolus stellatus (strain SS14)</name>
    <dbReference type="NCBI Taxonomy" id="990650"/>
    <lineage>
        <taxon>Eukaryota</taxon>
        <taxon>Fungi</taxon>
        <taxon>Dikarya</taxon>
        <taxon>Basidiomycota</taxon>
        <taxon>Agaricomycotina</taxon>
        <taxon>Agaricomycetes</taxon>
        <taxon>Phallomycetidae</taxon>
        <taxon>Geastrales</taxon>
        <taxon>Sphaerobolaceae</taxon>
        <taxon>Sphaerobolus</taxon>
    </lineage>
</organism>
<dbReference type="PANTHER" id="PTHR34883:SF4">
    <property type="entry name" value="CUPREDOXIN"/>
    <property type="match status" value="1"/>
</dbReference>
<accession>A0A0C9UDA5</accession>
<dbReference type="CDD" id="cd00920">
    <property type="entry name" value="Cupredoxin"/>
    <property type="match status" value="2"/>
</dbReference>
<protein>
    <recommendedName>
        <fullName evidence="4">Cupredoxin</fullName>
    </recommendedName>
</protein>
<sequence length="348" mass="37449">MTRTNQFFLSLLPLISFSLVNAANYDVNVGEVGLTFSPPYVNAQIGDTVTYHFFPKAHSATTSSFNDPCNPLLGGTDNFDSGLMPVAANTTFGFPTYNITVQDDTKPIWIHCKQPGPPAHCGQGMVMAINAPTTGNTFDAFLAKAKLTATTTTTSSASTASQTSTVHQVTVGKDGQLAFSPNQIVARKGETTHYVTVGGLDSAGQPILRYNPEVVYAHPGDKVEFTFYQKNHTVTESSFEIPCGKLDGSYGLHGFDSGFEFVSPTATVNPTYTITVNDTRPIWAYCRQTNHCFSGMVFAVNPPSEGPKNFYAFKQLALHANLTAAAATSSSTATVGYSWEKNSGYYGR</sequence>
<dbReference type="PANTHER" id="PTHR34883">
    <property type="entry name" value="SERINE-RICH PROTEIN, PUTATIVE-RELATED-RELATED"/>
    <property type="match status" value="1"/>
</dbReference>
<dbReference type="InterPro" id="IPR052953">
    <property type="entry name" value="Ser-rich/MCO-related"/>
</dbReference>
<feature type="chain" id="PRO_5002214249" description="Cupredoxin" evidence="1">
    <location>
        <begin position="23"/>
        <end position="348"/>
    </location>
</feature>
<keyword evidence="3" id="KW-1185">Reference proteome</keyword>
<evidence type="ECO:0000313" key="3">
    <source>
        <dbReference type="Proteomes" id="UP000054279"/>
    </source>
</evidence>